<feature type="region of interest" description="Disordered" evidence="1">
    <location>
        <begin position="245"/>
        <end position="274"/>
    </location>
</feature>
<organism evidence="2 3">
    <name type="scientific">Halorussus limi</name>
    <dbReference type="NCBI Taxonomy" id="2938695"/>
    <lineage>
        <taxon>Archaea</taxon>
        <taxon>Methanobacteriati</taxon>
        <taxon>Methanobacteriota</taxon>
        <taxon>Stenosarchaea group</taxon>
        <taxon>Halobacteria</taxon>
        <taxon>Halobacteriales</taxon>
        <taxon>Haladaptataceae</taxon>
        <taxon>Halorussus</taxon>
    </lineage>
</organism>
<keyword evidence="3" id="KW-1185">Reference proteome</keyword>
<feature type="compositionally biased region" description="Acidic residues" evidence="1">
    <location>
        <begin position="254"/>
        <end position="271"/>
    </location>
</feature>
<dbReference type="KEGG" id="halx:M0R89_11175"/>
<evidence type="ECO:0000313" key="3">
    <source>
        <dbReference type="Proteomes" id="UP000830729"/>
    </source>
</evidence>
<proteinExistence type="predicted"/>
<gene>
    <name evidence="2" type="ORF">M0R89_11175</name>
</gene>
<dbReference type="Proteomes" id="UP000830729">
    <property type="component" value="Chromosome"/>
</dbReference>
<protein>
    <submittedName>
        <fullName evidence="2">Uncharacterized protein</fullName>
    </submittedName>
</protein>
<evidence type="ECO:0000256" key="1">
    <source>
        <dbReference type="SAM" id="MobiDB-lite"/>
    </source>
</evidence>
<dbReference type="InterPro" id="IPR006311">
    <property type="entry name" value="TAT_signal"/>
</dbReference>
<dbReference type="RefSeq" id="WP_248649166.1">
    <property type="nucleotide sequence ID" value="NZ_CP096659.1"/>
</dbReference>
<accession>A0A8U0HQ80</accession>
<dbReference type="PROSITE" id="PS51318">
    <property type="entry name" value="TAT"/>
    <property type="match status" value="1"/>
</dbReference>
<reference evidence="2 3" key="1">
    <citation type="submission" date="2022-04" db="EMBL/GenBank/DDBJ databases">
        <title>Diverse halophilic archaea isolated from saline environments.</title>
        <authorList>
            <person name="Cui H.-L."/>
        </authorList>
    </citation>
    <scope>NUCLEOTIDE SEQUENCE [LARGE SCALE GENOMIC DNA]</scope>
    <source>
        <strain evidence="2 3">XZYJT49</strain>
    </source>
</reference>
<feature type="compositionally biased region" description="Acidic residues" evidence="1">
    <location>
        <begin position="382"/>
        <end position="402"/>
    </location>
</feature>
<feature type="compositionally biased region" description="Acidic residues" evidence="1">
    <location>
        <begin position="432"/>
        <end position="445"/>
    </location>
</feature>
<sequence length="488" mass="52265">MSERDSSRDGIERRGVLAALATGVGGVGLARSSFARETGTLDATQYVVEQGDRCVPITPLSGDETVESFYDYRTPHTAPSGEAYSSYGTTDLQRPETSVCFLYDGPEGLSLVVVHDKLNDGTSGGAVTFDLRVATPGTTAWVVGDDDYDAPTNYDEFTRTDAGWTVDWTWASGRSDGGALRPLGDDFTVTIDPRFNENAALYGNPYEGELTEWQVLSGDRSDPDRFSLAMDQPLTIRAGTCGAATTTATRTETTEETTTEETTEDADEEQSSDPIHAELEILPGKVNPRSHGRLPVVVRSTDEFDATRVARGSVEFGPSAAGPVKRIRTDADGRADLKLHFRLDATGIDWDTDEVELTGETESGREVVCVADVELVPRGDGDDNEEDENGDRDEGDGDDEDGDSKHGEDGDGEKEAERKEDDERAEDHDESGGEESDEDGAEDTESDHGRGNGKGHGGGKGHGNGNGHGNDDNPGRGRGRGKGRDGDD</sequence>
<dbReference type="EMBL" id="CP096659">
    <property type="protein sequence ID" value="UPV73110.1"/>
    <property type="molecule type" value="Genomic_DNA"/>
</dbReference>
<evidence type="ECO:0000313" key="2">
    <source>
        <dbReference type="EMBL" id="UPV73110.1"/>
    </source>
</evidence>
<dbReference type="GeneID" id="72185768"/>
<name>A0A8U0HQ80_9EURY</name>
<feature type="region of interest" description="Disordered" evidence="1">
    <location>
        <begin position="357"/>
        <end position="488"/>
    </location>
</feature>
<feature type="compositionally biased region" description="Basic and acidic residues" evidence="1">
    <location>
        <begin position="403"/>
        <end position="431"/>
    </location>
</feature>
<dbReference type="AlphaFoldDB" id="A0A8U0HQ80"/>